<organism evidence="3 4">
    <name type="scientific">Bifidobacterium catulorum</name>
    <dbReference type="NCBI Taxonomy" id="1630173"/>
    <lineage>
        <taxon>Bacteria</taxon>
        <taxon>Bacillati</taxon>
        <taxon>Actinomycetota</taxon>
        <taxon>Actinomycetes</taxon>
        <taxon>Bifidobacteriales</taxon>
        <taxon>Bifidobacteriaceae</taxon>
        <taxon>Bifidobacterium</taxon>
    </lineage>
</organism>
<sequence>MDDVKDYTNDADDTGEAEVSNRTDIHGFDSTETTYTPATPADATTGGATHRPLPSIFSSPIATRPRPAHTSTTPAADTGTGAVPAQQAASPAPTAEPSPLTGTNTTFGAASQPAASQPATEATSYGYDLDDSTNSNEPRQAVAPDVQSFQRMLMEDDDDEADLTTKNQFTTVYDLLDQLEGLIEDSKTSFFASTQVRVDREEVTTLINELKSKLPVQLERASALMRESERRLENAQSQASAIVASANSRAATIIREANDQARFLAGQENVVALATERARTILDKAQAKADKLTQGADNYSAAILTELSDQLAKAQNGVHNGLAVLAERQRKAAEDLPHLSADDYPQQ</sequence>
<gene>
    <name evidence="3" type="ORF">DF200_04845</name>
</gene>
<feature type="region of interest" description="Disordered" evidence="2">
    <location>
        <begin position="1"/>
        <end position="142"/>
    </location>
</feature>
<dbReference type="RefSeq" id="WP_109137150.1">
    <property type="nucleotide sequence ID" value="NZ_QFFN01000009.1"/>
</dbReference>
<dbReference type="AlphaFoldDB" id="A0A2U2MSY5"/>
<keyword evidence="3" id="KW-0132">Cell division</keyword>
<keyword evidence="1" id="KW-0175">Coiled coil</keyword>
<feature type="compositionally biased region" description="Low complexity" evidence="2">
    <location>
        <begin position="84"/>
        <end position="99"/>
    </location>
</feature>
<evidence type="ECO:0000313" key="4">
    <source>
        <dbReference type="Proteomes" id="UP000245753"/>
    </source>
</evidence>
<dbReference type="EMBL" id="QFFN01000009">
    <property type="protein sequence ID" value="PWG59971.1"/>
    <property type="molecule type" value="Genomic_DNA"/>
</dbReference>
<accession>A0A2U2MSY5</accession>
<comment type="caution">
    <text evidence="3">The sequence shown here is derived from an EMBL/GenBank/DDBJ whole genome shotgun (WGS) entry which is preliminary data.</text>
</comment>
<keyword evidence="4" id="KW-1185">Reference proteome</keyword>
<name>A0A2U2MSY5_9BIFI</name>
<feature type="compositionally biased region" description="Basic and acidic residues" evidence="2">
    <location>
        <begin position="19"/>
        <end position="29"/>
    </location>
</feature>
<dbReference type="GO" id="GO:0051301">
    <property type="term" value="P:cell division"/>
    <property type="evidence" value="ECO:0007669"/>
    <property type="project" value="UniProtKB-KW"/>
</dbReference>
<evidence type="ECO:0000256" key="2">
    <source>
        <dbReference type="SAM" id="MobiDB-lite"/>
    </source>
</evidence>
<proteinExistence type="predicted"/>
<evidence type="ECO:0000313" key="3">
    <source>
        <dbReference type="EMBL" id="PWG59971.1"/>
    </source>
</evidence>
<protein>
    <submittedName>
        <fullName evidence="3">Cell division protein</fullName>
    </submittedName>
</protein>
<feature type="compositionally biased region" description="Low complexity" evidence="2">
    <location>
        <begin position="109"/>
        <end position="119"/>
    </location>
</feature>
<feature type="coiled-coil region" evidence="1">
    <location>
        <begin position="218"/>
        <end position="245"/>
    </location>
</feature>
<feature type="compositionally biased region" description="Low complexity" evidence="2">
    <location>
        <begin position="31"/>
        <end position="49"/>
    </location>
</feature>
<dbReference type="Proteomes" id="UP000245753">
    <property type="component" value="Unassembled WGS sequence"/>
</dbReference>
<reference evidence="3 4" key="1">
    <citation type="journal article" date="2018" name="Int. J. Syst. Evol. Microbiol.">
        <title>Bifidobacterium catulorum sp. nov., a novel taxon from the faeces of the baby common marmoset (Callithrix jacchus).</title>
        <authorList>
            <person name="Modesto M."/>
            <person name="Michelini S."/>
            <person name="Oki K."/>
            <person name="Biavati B."/>
            <person name="Watanabe K."/>
            <person name="Mattarelli P."/>
        </authorList>
    </citation>
    <scope>NUCLEOTIDE SEQUENCE [LARGE SCALE GENOMIC DNA]</scope>
    <source>
        <strain evidence="3 4">MRM 8.19</strain>
    </source>
</reference>
<dbReference type="OrthoDB" id="3239773at2"/>
<keyword evidence="3" id="KW-0131">Cell cycle</keyword>
<evidence type="ECO:0000256" key="1">
    <source>
        <dbReference type="SAM" id="Coils"/>
    </source>
</evidence>